<reference evidence="11" key="1">
    <citation type="journal article" date="2020" name="mSystems">
        <title>Genome- and Community-Level Interaction Insights into Carbon Utilization and Element Cycling Functions of Hydrothermarchaeota in Hydrothermal Sediment.</title>
        <authorList>
            <person name="Zhou Z."/>
            <person name="Liu Y."/>
            <person name="Xu W."/>
            <person name="Pan J."/>
            <person name="Luo Z.H."/>
            <person name="Li M."/>
        </authorList>
    </citation>
    <scope>NUCLEOTIDE SEQUENCE [LARGE SCALE GENOMIC DNA]</scope>
    <source>
        <strain evidence="11">SpSt-1088</strain>
    </source>
</reference>
<proteinExistence type="predicted"/>
<keyword evidence="3" id="KW-0004">4Fe-4S</keyword>
<evidence type="ECO:0000256" key="5">
    <source>
        <dbReference type="ARBA" id="ARBA00022603"/>
    </source>
</evidence>
<evidence type="ECO:0000256" key="9">
    <source>
        <dbReference type="ARBA" id="ARBA00023004"/>
    </source>
</evidence>
<evidence type="ECO:0000256" key="10">
    <source>
        <dbReference type="ARBA" id="ARBA00023014"/>
    </source>
</evidence>
<keyword evidence="9" id="KW-0408">Iron</keyword>
<dbReference type="PANTHER" id="PTHR30544:SF5">
    <property type="entry name" value="RADICAL SAM CORE DOMAIN-CONTAINING PROTEIN"/>
    <property type="match status" value="1"/>
</dbReference>
<dbReference type="InterPro" id="IPR040072">
    <property type="entry name" value="Methyltransferase_A"/>
</dbReference>
<dbReference type="AlphaFoldDB" id="A0A7C5U4V4"/>
<dbReference type="GO" id="GO:0005737">
    <property type="term" value="C:cytoplasm"/>
    <property type="evidence" value="ECO:0007669"/>
    <property type="project" value="UniProtKB-SubCell"/>
</dbReference>
<dbReference type="SUPFAM" id="SSF102114">
    <property type="entry name" value="Radical SAM enzymes"/>
    <property type="match status" value="1"/>
</dbReference>
<comment type="cofactor">
    <cofactor evidence="1">
        <name>[4Fe-4S] cluster</name>
        <dbReference type="ChEBI" id="CHEBI:49883"/>
    </cofactor>
</comment>
<evidence type="ECO:0000256" key="2">
    <source>
        <dbReference type="ARBA" id="ARBA00004496"/>
    </source>
</evidence>
<sequence>MSVTNLEVLESYGKEDIAMVYLAKTSQGALVEFVESVQPPIPREEKWVLIISTMDGCPIGCMMCDAGGYYKRKLTKEEMLDQILFLVDKRFGRSVPVKKFKIQFARVGEPSLNDNVLSVLDTLPTLIDAPGLMPSISTVAPIGRDGWFERLIEIKDRYYKGRFQMQFSIHSTDESQRDKIIPVQKWNFKQIAEYGERFFKDGDRKITLNFALARENIVQSNAIRKYFDPEKFLIKITPVNPTYRSIENGLNSDVTGDGLVLRHCVFVEELKSSGYEVIISVGELEENKIGSNCGQYVQRHLISHNKLDDAYIFVKK</sequence>
<comment type="subcellular location">
    <subcellularLocation>
        <location evidence="2">Cytoplasm</location>
    </subcellularLocation>
</comment>
<evidence type="ECO:0000313" key="11">
    <source>
        <dbReference type="EMBL" id="HHR34340.1"/>
    </source>
</evidence>
<keyword evidence="10" id="KW-0411">Iron-sulfur</keyword>
<accession>A0A7C5U4V4</accession>
<keyword evidence="8" id="KW-0479">Metal-binding</keyword>
<dbReference type="SFLD" id="SFLDS00029">
    <property type="entry name" value="Radical_SAM"/>
    <property type="match status" value="1"/>
</dbReference>
<comment type="caution">
    <text evidence="11">The sequence shown here is derived from an EMBL/GenBank/DDBJ whole genome shotgun (WGS) entry which is preliminary data.</text>
</comment>
<dbReference type="EMBL" id="DRXW01000315">
    <property type="protein sequence ID" value="HHR34340.1"/>
    <property type="molecule type" value="Genomic_DNA"/>
</dbReference>
<dbReference type="InterPro" id="IPR004383">
    <property type="entry name" value="rRNA_lsu_MTrfase_RlmN/Cfr"/>
</dbReference>
<evidence type="ECO:0000256" key="6">
    <source>
        <dbReference type="ARBA" id="ARBA00022679"/>
    </source>
</evidence>
<keyword evidence="6" id="KW-0808">Transferase</keyword>
<keyword evidence="4" id="KW-0963">Cytoplasm</keyword>
<evidence type="ECO:0000256" key="7">
    <source>
        <dbReference type="ARBA" id="ARBA00022691"/>
    </source>
</evidence>
<keyword evidence="7" id="KW-0949">S-adenosyl-L-methionine</keyword>
<name>A0A7C5U4V4_9BACT</name>
<dbReference type="PANTHER" id="PTHR30544">
    <property type="entry name" value="23S RRNA METHYLTRANSFERASE"/>
    <property type="match status" value="1"/>
</dbReference>
<gene>
    <name evidence="11" type="ORF">ENM46_05285</name>
</gene>
<dbReference type="Gene3D" id="3.20.20.70">
    <property type="entry name" value="Aldolase class I"/>
    <property type="match status" value="1"/>
</dbReference>
<dbReference type="InterPro" id="IPR007197">
    <property type="entry name" value="rSAM"/>
</dbReference>
<dbReference type="GO" id="GO:0070475">
    <property type="term" value="P:rRNA base methylation"/>
    <property type="evidence" value="ECO:0007669"/>
    <property type="project" value="TreeGrafter"/>
</dbReference>
<keyword evidence="5" id="KW-0489">Methyltransferase</keyword>
<dbReference type="GO" id="GO:0008173">
    <property type="term" value="F:RNA methyltransferase activity"/>
    <property type="evidence" value="ECO:0007669"/>
    <property type="project" value="InterPro"/>
</dbReference>
<evidence type="ECO:0000256" key="4">
    <source>
        <dbReference type="ARBA" id="ARBA00022490"/>
    </source>
</evidence>
<evidence type="ECO:0000256" key="3">
    <source>
        <dbReference type="ARBA" id="ARBA00022485"/>
    </source>
</evidence>
<dbReference type="InterPro" id="IPR058240">
    <property type="entry name" value="rSAM_sf"/>
</dbReference>
<dbReference type="GO" id="GO:0030488">
    <property type="term" value="P:tRNA methylation"/>
    <property type="evidence" value="ECO:0007669"/>
    <property type="project" value="TreeGrafter"/>
</dbReference>
<dbReference type="InterPro" id="IPR013785">
    <property type="entry name" value="Aldolase_TIM"/>
</dbReference>
<evidence type="ECO:0000256" key="1">
    <source>
        <dbReference type="ARBA" id="ARBA00001966"/>
    </source>
</evidence>
<protein>
    <submittedName>
        <fullName evidence="11">Radical SAM protein</fullName>
    </submittedName>
</protein>
<dbReference type="GO" id="GO:0051539">
    <property type="term" value="F:4 iron, 4 sulfur cluster binding"/>
    <property type="evidence" value="ECO:0007669"/>
    <property type="project" value="UniProtKB-KW"/>
</dbReference>
<dbReference type="GO" id="GO:0046872">
    <property type="term" value="F:metal ion binding"/>
    <property type="evidence" value="ECO:0007669"/>
    <property type="project" value="UniProtKB-KW"/>
</dbReference>
<evidence type="ECO:0000256" key="8">
    <source>
        <dbReference type="ARBA" id="ARBA00022723"/>
    </source>
</evidence>
<dbReference type="PIRSF" id="PIRSF006004">
    <property type="entry name" value="CHP00048"/>
    <property type="match status" value="1"/>
</dbReference>
<organism evidence="11">
    <name type="scientific">Fervidobacterium nodosum</name>
    <dbReference type="NCBI Taxonomy" id="2424"/>
    <lineage>
        <taxon>Bacteria</taxon>
        <taxon>Thermotogati</taxon>
        <taxon>Thermotogota</taxon>
        <taxon>Thermotogae</taxon>
        <taxon>Thermotogales</taxon>
        <taxon>Fervidobacteriaceae</taxon>
        <taxon>Fervidobacterium</taxon>
    </lineage>
</organism>